<accession>A0A8K0G9V1</accession>
<evidence type="ECO:0000256" key="6">
    <source>
        <dbReference type="ARBA" id="ARBA00045690"/>
    </source>
</evidence>
<evidence type="ECO:0000313" key="8">
    <source>
        <dbReference type="EMBL" id="KAF2894057.1"/>
    </source>
</evidence>
<dbReference type="AlphaFoldDB" id="A0A8K0G9V1"/>
<dbReference type="PANTHER" id="PTHR12203:SF35">
    <property type="entry name" value="PROTEIN O-GLUCOSYLTRANSFERASE 1"/>
    <property type="match status" value="1"/>
</dbReference>
<evidence type="ECO:0000256" key="3">
    <source>
        <dbReference type="ARBA" id="ARBA00010118"/>
    </source>
</evidence>
<dbReference type="GO" id="GO:0035251">
    <property type="term" value="F:UDP-glucosyltransferase activity"/>
    <property type="evidence" value="ECO:0007669"/>
    <property type="project" value="TreeGrafter"/>
</dbReference>
<keyword evidence="4" id="KW-0328">Glycosyltransferase</keyword>
<reference evidence="8" key="1">
    <citation type="submission" date="2019-08" db="EMBL/GenBank/DDBJ databases">
        <title>The genome of the North American firefly Photinus pyralis.</title>
        <authorList>
            <consortium name="Photinus pyralis genome working group"/>
            <person name="Fallon T.R."/>
            <person name="Sander Lower S.E."/>
            <person name="Weng J.-K."/>
        </authorList>
    </citation>
    <scope>NUCLEOTIDE SEQUENCE</scope>
    <source>
        <strain evidence="8">TRF0915ILg1</strain>
        <tissue evidence="8">Whole body</tissue>
    </source>
</reference>
<proteinExistence type="inferred from homology"/>
<dbReference type="SMART" id="SM00672">
    <property type="entry name" value="CAP10"/>
    <property type="match status" value="1"/>
</dbReference>
<dbReference type="GO" id="GO:0045747">
    <property type="term" value="P:positive regulation of Notch signaling pathway"/>
    <property type="evidence" value="ECO:0007669"/>
    <property type="project" value="TreeGrafter"/>
</dbReference>
<sequence>MIENVKTKGTKYQIINGHLYREKDCMFPARCTGIEHFLLKIITKLPDMELIINTRDWPQIHKQYGSFGPVFSFSKTGDYYDIMYPAWSFWEGGPAISLYPKGIGKWATHRMAIAKVANETLWEDKLNKAFFRGSRTSAERDALVLLSREQPELIDAQYTKNQAWKSEADTLHAPPAPEVSFTDHCKYRYLFNFRGVAASFRFKHILLCKSLVFHVGNEWLEFFYPQLKPWFHYIPVEANASKEKIRDLIEFAMSNEEVAKAIALNGFNFIWNNLKIKDVICYWKKLLQRYAKLLQYQPKLNKDFIEIEQM</sequence>
<keyword evidence="9" id="KW-1185">Reference proteome</keyword>
<comment type="similarity">
    <text evidence="3">Belongs to the glycosyltransferase 90 family.</text>
</comment>
<evidence type="ECO:0000256" key="5">
    <source>
        <dbReference type="ARBA" id="ARBA00022679"/>
    </source>
</evidence>
<comment type="function">
    <text evidence="6">Protein O-glucosyltransferase. Catalyzes the reaction that attaches glucose through an O-glycosidic linkage to a conserved serine residue found in the consensus sequence C-X-S-X-[PA]-C in epidermal growth factor-like repeats. Regulates Notch signaling by glucosylating Notch in the ER, glucosylation is required for the correct folding and cleavage of Notch.</text>
</comment>
<gene>
    <name evidence="8" type="ORF">ILUMI_12118</name>
</gene>
<organism evidence="8 9">
    <name type="scientific">Ignelater luminosus</name>
    <name type="common">Cucubano</name>
    <name type="synonym">Pyrophorus luminosus</name>
    <dbReference type="NCBI Taxonomy" id="2038154"/>
    <lineage>
        <taxon>Eukaryota</taxon>
        <taxon>Metazoa</taxon>
        <taxon>Ecdysozoa</taxon>
        <taxon>Arthropoda</taxon>
        <taxon>Hexapoda</taxon>
        <taxon>Insecta</taxon>
        <taxon>Pterygota</taxon>
        <taxon>Neoptera</taxon>
        <taxon>Endopterygota</taxon>
        <taxon>Coleoptera</taxon>
        <taxon>Polyphaga</taxon>
        <taxon>Elateriformia</taxon>
        <taxon>Elateroidea</taxon>
        <taxon>Elateridae</taxon>
        <taxon>Agrypninae</taxon>
        <taxon>Pyrophorini</taxon>
        <taxon>Ignelater</taxon>
    </lineage>
</organism>
<evidence type="ECO:0000313" key="9">
    <source>
        <dbReference type="Proteomes" id="UP000801492"/>
    </source>
</evidence>
<dbReference type="GO" id="GO:0035252">
    <property type="term" value="F:UDP-xylosyltransferase activity"/>
    <property type="evidence" value="ECO:0007669"/>
    <property type="project" value="TreeGrafter"/>
</dbReference>
<dbReference type="EMBL" id="VTPC01007391">
    <property type="protein sequence ID" value="KAF2894057.1"/>
    <property type="molecule type" value="Genomic_DNA"/>
</dbReference>
<keyword evidence="5" id="KW-0808">Transferase</keyword>
<name>A0A8K0G9V1_IGNLU</name>
<evidence type="ECO:0000256" key="4">
    <source>
        <dbReference type="ARBA" id="ARBA00022676"/>
    </source>
</evidence>
<dbReference type="InterPro" id="IPR051091">
    <property type="entry name" value="O-Glucosyltr/Glycosyltrsf_90"/>
</dbReference>
<evidence type="ECO:0000259" key="7">
    <source>
        <dbReference type="SMART" id="SM00672"/>
    </source>
</evidence>
<comment type="subcellular location">
    <subcellularLocation>
        <location evidence="1">Endoplasmic reticulum lumen</location>
    </subcellularLocation>
</comment>
<comment type="caution">
    <text evidence="8">The sequence shown here is derived from an EMBL/GenBank/DDBJ whole genome shotgun (WGS) entry which is preliminary data.</text>
</comment>
<dbReference type="PANTHER" id="PTHR12203">
    <property type="entry name" value="KDEL LYS-ASP-GLU-LEU CONTAINING - RELATED"/>
    <property type="match status" value="1"/>
</dbReference>
<protein>
    <recommendedName>
        <fullName evidence="7">Glycosyl transferase CAP10 domain-containing protein</fullName>
    </recommendedName>
</protein>
<dbReference type="OrthoDB" id="202415at2759"/>
<dbReference type="GO" id="GO:0006493">
    <property type="term" value="P:protein O-linked glycosylation"/>
    <property type="evidence" value="ECO:0007669"/>
    <property type="project" value="TreeGrafter"/>
</dbReference>
<dbReference type="Proteomes" id="UP000801492">
    <property type="component" value="Unassembled WGS sequence"/>
</dbReference>
<feature type="domain" description="Glycosyl transferase CAP10" evidence="7">
    <location>
        <begin position="44"/>
        <end position="297"/>
    </location>
</feature>
<dbReference type="InterPro" id="IPR006598">
    <property type="entry name" value="CAP10"/>
</dbReference>
<evidence type="ECO:0000256" key="1">
    <source>
        <dbReference type="ARBA" id="ARBA00004319"/>
    </source>
</evidence>
<dbReference type="GO" id="GO:0005788">
    <property type="term" value="C:endoplasmic reticulum lumen"/>
    <property type="evidence" value="ECO:0007669"/>
    <property type="project" value="UniProtKB-SubCell"/>
</dbReference>
<dbReference type="Pfam" id="PF05686">
    <property type="entry name" value="Glyco_transf_90"/>
    <property type="match status" value="1"/>
</dbReference>
<evidence type="ECO:0000256" key="2">
    <source>
        <dbReference type="ARBA" id="ARBA00004922"/>
    </source>
</evidence>
<comment type="pathway">
    <text evidence="2">Protein modification; protein glycosylation.</text>
</comment>